<dbReference type="STRING" id="408074.SAMN05660909_03125"/>
<evidence type="ECO:0008006" key="3">
    <source>
        <dbReference type="Google" id="ProtNLM"/>
    </source>
</evidence>
<reference evidence="2" key="1">
    <citation type="submission" date="2016-10" db="EMBL/GenBank/DDBJ databases">
        <authorList>
            <person name="Varghese N."/>
            <person name="Submissions S."/>
        </authorList>
    </citation>
    <scope>NUCLEOTIDE SEQUENCE [LARGE SCALE GENOMIC DNA]</scope>
    <source>
        <strain evidence="2">DSM 23920</strain>
    </source>
</reference>
<evidence type="ECO:0000313" key="2">
    <source>
        <dbReference type="Proteomes" id="UP000199656"/>
    </source>
</evidence>
<proteinExistence type="predicted"/>
<evidence type="ECO:0000313" key="1">
    <source>
        <dbReference type="EMBL" id="SEA71778.1"/>
    </source>
</evidence>
<dbReference type="OrthoDB" id="677615at2"/>
<dbReference type="RefSeq" id="WP_089762866.1">
    <property type="nucleotide sequence ID" value="NZ_BKAT01000048.1"/>
</dbReference>
<accession>A0A1H4DGV0</accession>
<sequence length="139" mass="15834">MCTNTLSPEIVQEIDSTLSSIEHTEKLVIGSDEHLDIILEIRQSFIEMSSNLVSLTDHIESMFAVINMEAAEKLIAKAFPVFSIANKLVKATLDIPEIYKYVREPLQQFEQEVDGLFEIIGDLARYKVRNSDDYSSFIF</sequence>
<gene>
    <name evidence="1" type="ORF">SAMN05660909_03125</name>
</gene>
<dbReference type="AlphaFoldDB" id="A0A1H4DGV0"/>
<organism evidence="1 2">
    <name type="scientific">Chitinophaga terrae</name>
    <name type="common">ex Kim and Jung 2007</name>
    <dbReference type="NCBI Taxonomy" id="408074"/>
    <lineage>
        <taxon>Bacteria</taxon>
        <taxon>Pseudomonadati</taxon>
        <taxon>Bacteroidota</taxon>
        <taxon>Chitinophagia</taxon>
        <taxon>Chitinophagales</taxon>
        <taxon>Chitinophagaceae</taxon>
        <taxon>Chitinophaga</taxon>
    </lineage>
</organism>
<dbReference type="Proteomes" id="UP000199656">
    <property type="component" value="Unassembled WGS sequence"/>
</dbReference>
<name>A0A1H4DGV0_9BACT</name>
<protein>
    <recommendedName>
        <fullName evidence="3">DUF47 family protein</fullName>
    </recommendedName>
</protein>
<keyword evidence="2" id="KW-1185">Reference proteome</keyword>
<dbReference type="EMBL" id="FNRL01000013">
    <property type="protein sequence ID" value="SEA71778.1"/>
    <property type="molecule type" value="Genomic_DNA"/>
</dbReference>